<evidence type="ECO:0000313" key="1">
    <source>
        <dbReference type="EMBL" id="KNC83893.1"/>
    </source>
</evidence>
<accession>A0A0L0G6M9</accession>
<dbReference type="RefSeq" id="XP_014157795.1">
    <property type="nucleotide sequence ID" value="XM_014302320.1"/>
</dbReference>
<keyword evidence="2" id="KW-1185">Reference proteome</keyword>
<dbReference type="Proteomes" id="UP000054560">
    <property type="component" value="Unassembled WGS sequence"/>
</dbReference>
<dbReference type="EMBL" id="KQ241803">
    <property type="protein sequence ID" value="KNC83893.1"/>
    <property type="molecule type" value="Genomic_DNA"/>
</dbReference>
<dbReference type="AlphaFoldDB" id="A0A0L0G6M9"/>
<reference evidence="1 2" key="1">
    <citation type="submission" date="2011-02" db="EMBL/GenBank/DDBJ databases">
        <title>The Genome Sequence of Sphaeroforma arctica JP610.</title>
        <authorList>
            <consortium name="The Broad Institute Genome Sequencing Platform"/>
            <person name="Russ C."/>
            <person name="Cuomo C."/>
            <person name="Young S.K."/>
            <person name="Zeng Q."/>
            <person name="Gargeya S."/>
            <person name="Alvarado L."/>
            <person name="Berlin A."/>
            <person name="Chapman S.B."/>
            <person name="Chen Z."/>
            <person name="Freedman E."/>
            <person name="Gellesch M."/>
            <person name="Goldberg J."/>
            <person name="Griggs A."/>
            <person name="Gujja S."/>
            <person name="Heilman E."/>
            <person name="Heiman D."/>
            <person name="Howarth C."/>
            <person name="Mehta T."/>
            <person name="Neiman D."/>
            <person name="Pearson M."/>
            <person name="Roberts A."/>
            <person name="Saif S."/>
            <person name="Shea T."/>
            <person name="Shenoy N."/>
            <person name="Sisk P."/>
            <person name="Stolte C."/>
            <person name="Sykes S."/>
            <person name="White J."/>
            <person name="Yandava C."/>
            <person name="Burger G."/>
            <person name="Gray M.W."/>
            <person name="Holland P.W.H."/>
            <person name="King N."/>
            <person name="Lang F.B.F."/>
            <person name="Roger A.J."/>
            <person name="Ruiz-Trillo I."/>
            <person name="Haas B."/>
            <person name="Nusbaum C."/>
            <person name="Birren B."/>
        </authorList>
    </citation>
    <scope>NUCLEOTIDE SEQUENCE [LARGE SCALE GENOMIC DNA]</scope>
    <source>
        <strain evidence="1 2">JP610</strain>
    </source>
</reference>
<proteinExistence type="predicted"/>
<name>A0A0L0G6M9_9EUKA</name>
<evidence type="ECO:0000313" key="2">
    <source>
        <dbReference type="Proteomes" id="UP000054560"/>
    </source>
</evidence>
<sequence>MTSLFIFLSDLLYERLPLEILLRIASFVPSCSRCARTSIDSLPVAVCECCGDHFCRVCVDLYCTCCVCDAIALVSPQIEGNLPDWHAQKEYIKSLFEPIEISDSQSHNITQAARCLKGDESQSESSVQHSPVVGNTRMGAKHVHKDRTNQNGKVVTPTYISVSCSEFLKSPGWHLCLRCGDGVCPDCNHFKSYLAALCPSCYQVLEAGGLL</sequence>
<organism evidence="1 2">
    <name type="scientific">Sphaeroforma arctica JP610</name>
    <dbReference type="NCBI Taxonomy" id="667725"/>
    <lineage>
        <taxon>Eukaryota</taxon>
        <taxon>Ichthyosporea</taxon>
        <taxon>Ichthyophonida</taxon>
        <taxon>Sphaeroforma</taxon>
    </lineage>
</organism>
<dbReference type="GeneID" id="25904385"/>
<gene>
    <name evidence="1" type="ORF">SARC_03881</name>
</gene>
<protein>
    <submittedName>
        <fullName evidence="1">Uncharacterized protein</fullName>
    </submittedName>
</protein>